<evidence type="ECO:0000313" key="2">
    <source>
        <dbReference type="EMBL" id="MFC6036927.1"/>
    </source>
</evidence>
<accession>A0ABW1L1W9</accession>
<evidence type="ECO:0000313" key="3">
    <source>
        <dbReference type="Proteomes" id="UP001596116"/>
    </source>
</evidence>
<dbReference type="Proteomes" id="UP001596116">
    <property type="component" value="Unassembled WGS sequence"/>
</dbReference>
<name>A0ABW1L1W9_9PROT</name>
<comment type="caution">
    <text evidence="2">The sequence shown here is derived from an EMBL/GenBank/DDBJ whole genome shotgun (WGS) entry which is preliminary data.</text>
</comment>
<feature type="transmembrane region" description="Helical" evidence="1">
    <location>
        <begin position="275"/>
        <end position="297"/>
    </location>
</feature>
<keyword evidence="1" id="KW-0472">Membrane</keyword>
<evidence type="ECO:0000256" key="1">
    <source>
        <dbReference type="SAM" id="Phobius"/>
    </source>
</evidence>
<keyword evidence="3" id="KW-1185">Reference proteome</keyword>
<keyword evidence="1" id="KW-1133">Transmembrane helix</keyword>
<keyword evidence="1" id="KW-0812">Transmembrane</keyword>
<feature type="transmembrane region" description="Helical" evidence="1">
    <location>
        <begin position="309"/>
        <end position="326"/>
    </location>
</feature>
<protein>
    <submittedName>
        <fullName evidence="2">Uncharacterized protein</fullName>
    </submittedName>
</protein>
<dbReference type="EMBL" id="JBHPON010000002">
    <property type="protein sequence ID" value="MFC6036927.1"/>
    <property type="molecule type" value="Genomic_DNA"/>
</dbReference>
<organism evidence="2 3">
    <name type="scientific">Hyphococcus aureus</name>
    <dbReference type="NCBI Taxonomy" id="2666033"/>
    <lineage>
        <taxon>Bacteria</taxon>
        <taxon>Pseudomonadati</taxon>
        <taxon>Pseudomonadota</taxon>
        <taxon>Alphaproteobacteria</taxon>
        <taxon>Parvularculales</taxon>
        <taxon>Parvularculaceae</taxon>
        <taxon>Hyphococcus</taxon>
    </lineage>
</organism>
<proteinExistence type="predicted"/>
<sequence>MNLICAFSSDARPLYKADIYRALALPKGYILHFRYQRKYIHQDVLDLGTKILGRKVAIFFSRSLGANTATTSYENYSIRYATVTAFDESPETNVYHVYMKLDDFCNVVIRNTNQLDYLPPNKFFTNLECAEMSQDMSWRSRVLAIKDYLPKLLFFNVSGVFDGNRKIALSYSNKKRSSHFEITQGQRHILKVSLGNPQENDVHIEVTDKGDEIELNSINPLQTSASFDDLEIPISSKALQVRRQSTFLKFRLSNSPDKVSEYTTNIEFDIVRSKWSAIAFGFFATVALAAFSAMPSMSFKGEPLQPHEYAVFLVWFLATAGLYYYFNKK</sequence>
<reference evidence="2 3" key="1">
    <citation type="submission" date="2024-09" db="EMBL/GenBank/DDBJ databases">
        <authorList>
            <person name="Zhang Z.-H."/>
        </authorList>
    </citation>
    <scope>NUCLEOTIDE SEQUENCE [LARGE SCALE GENOMIC DNA]</scope>
    <source>
        <strain evidence="2 3">HHTR114</strain>
    </source>
</reference>
<dbReference type="RefSeq" id="WP_379881822.1">
    <property type="nucleotide sequence ID" value="NZ_JBHPON010000002.1"/>
</dbReference>
<gene>
    <name evidence="2" type="ORF">ACFMB1_15320</name>
</gene>